<evidence type="ECO:0000313" key="5">
    <source>
        <dbReference type="EMBL" id="QUW03768.1"/>
    </source>
</evidence>
<dbReference type="InterPro" id="IPR005632">
    <property type="entry name" value="Chaperone_Skp"/>
</dbReference>
<dbReference type="SUPFAM" id="SSF111384">
    <property type="entry name" value="OmpH-like"/>
    <property type="match status" value="1"/>
</dbReference>
<dbReference type="Pfam" id="PF03938">
    <property type="entry name" value="OmpH"/>
    <property type="match status" value="1"/>
</dbReference>
<reference evidence="5 6" key="1">
    <citation type="submission" date="2021-03" db="EMBL/GenBank/DDBJ databases">
        <title>Genomic and phenotypic characterization of Chloracidobacterium isolates provides evidence for multiple species.</title>
        <authorList>
            <person name="Saini M.K."/>
            <person name="Costas A.M.G."/>
            <person name="Tank M."/>
            <person name="Bryant D.A."/>
        </authorList>
    </citation>
    <scope>NUCLEOTIDE SEQUENCE [LARGE SCALE GENOMIC DNA]</scope>
    <source>
        <strain evidence="5 6">BV2-C</strain>
    </source>
</reference>
<sequence length="207" mass="22919">MKFSFPLWALAVVAAGFTTASAQALPTGTAQPAAPPKATSIPTGRVVIVNTLAFGEKIDEFRRQAQKLEDKFKPRTTELETLSKRLQELSQKVQDEKLSVEVRRQAQEQGLALEKEYKRKDEDLRADIEREQQTILNPLREKVFKFMESYAAARGIIMIIDVGALAANNNLGMLPYVDNAADITEDFIKEYNRANPVAAAPAASAKP</sequence>
<dbReference type="Gene3D" id="3.30.910.20">
    <property type="entry name" value="Skp domain"/>
    <property type="match status" value="1"/>
</dbReference>
<feature type="coiled-coil region" evidence="3">
    <location>
        <begin position="79"/>
        <end position="134"/>
    </location>
</feature>
<keyword evidence="3" id="KW-0175">Coiled coil</keyword>
<evidence type="ECO:0000256" key="1">
    <source>
        <dbReference type="ARBA" id="ARBA00009091"/>
    </source>
</evidence>
<dbReference type="PANTHER" id="PTHR35089:SF1">
    <property type="entry name" value="CHAPERONE PROTEIN SKP"/>
    <property type="match status" value="1"/>
</dbReference>
<dbReference type="Proteomes" id="UP000676506">
    <property type="component" value="Chromosome 1"/>
</dbReference>
<gene>
    <name evidence="5" type="ORF">J8C06_04870</name>
</gene>
<organism evidence="5 6">
    <name type="scientific">Chloracidobacterium validum</name>
    <dbReference type="NCBI Taxonomy" id="2821543"/>
    <lineage>
        <taxon>Bacteria</taxon>
        <taxon>Pseudomonadati</taxon>
        <taxon>Acidobacteriota</taxon>
        <taxon>Terriglobia</taxon>
        <taxon>Terriglobales</taxon>
        <taxon>Acidobacteriaceae</taxon>
        <taxon>Chloracidobacterium</taxon>
    </lineage>
</organism>
<evidence type="ECO:0000256" key="3">
    <source>
        <dbReference type="SAM" id="Coils"/>
    </source>
</evidence>
<accession>A0ABX8BA58</accession>
<evidence type="ECO:0000256" key="2">
    <source>
        <dbReference type="ARBA" id="ARBA00022729"/>
    </source>
</evidence>
<feature type="signal peptide" evidence="4">
    <location>
        <begin position="1"/>
        <end position="24"/>
    </location>
</feature>
<evidence type="ECO:0000256" key="4">
    <source>
        <dbReference type="SAM" id="SignalP"/>
    </source>
</evidence>
<feature type="chain" id="PRO_5045384092" evidence="4">
    <location>
        <begin position="25"/>
        <end position="207"/>
    </location>
</feature>
<dbReference type="SMART" id="SM00935">
    <property type="entry name" value="OmpH"/>
    <property type="match status" value="1"/>
</dbReference>
<dbReference type="EMBL" id="CP072648">
    <property type="protein sequence ID" value="QUW03768.1"/>
    <property type="molecule type" value="Genomic_DNA"/>
</dbReference>
<name>A0ABX8BA58_9BACT</name>
<proteinExistence type="inferred from homology"/>
<protein>
    <submittedName>
        <fullName evidence="5">OmpH family outer membrane protein</fullName>
    </submittedName>
</protein>
<comment type="similarity">
    <text evidence="1">Belongs to the Skp family.</text>
</comment>
<evidence type="ECO:0000313" key="6">
    <source>
        <dbReference type="Proteomes" id="UP000676506"/>
    </source>
</evidence>
<keyword evidence="6" id="KW-1185">Reference proteome</keyword>
<dbReference type="InterPro" id="IPR024930">
    <property type="entry name" value="Skp_dom_sf"/>
</dbReference>
<dbReference type="PANTHER" id="PTHR35089">
    <property type="entry name" value="CHAPERONE PROTEIN SKP"/>
    <property type="match status" value="1"/>
</dbReference>
<keyword evidence="2 4" id="KW-0732">Signal</keyword>
<dbReference type="RefSeq" id="WP_211429658.1">
    <property type="nucleotide sequence ID" value="NZ_CP072648.1"/>
</dbReference>